<dbReference type="Proteomes" id="UP000008630">
    <property type="component" value="Chromosome"/>
</dbReference>
<dbReference type="HOGENOM" id="CLU_3266048_0_0_10"/>
<dbReference type="STRING" id="693979.Bache_0627"/>
<accession>E6SMT6</accession>
<evidence type="ECO:0000313" key="2">
    <source>
        <dbReference type="Proteomes" id="UP000008630"/>
    </source>
</evidence>
<keyword evidence="2" id="KW-1185">Reference proteome</keyword>
<organism evidence="1 2">
    <name type="scientific">Bacteroides helcogenes (strain ATCC 35417 / DSM 20613 / JCM 6297 / CCUG 15421 / P 36-108)</name>
    <dbReference type="NCBI Taxonomy" id="693979"/>
    <lineage>
        <taxon>Bacteria</taxon>
        <taxon>Pseudomonadati</taxon>
        <taxon>Bacteroidota</taxon>
        <taxon>Bacteroidia</taxon>
        <taxon>Bacteroidales</taxon>
        <taxon>Bacteroidaceae</taxon>
        <taxon>Bacteroides</taxon>
    </lineage>
</organism>
<reference evidence="1 2" key="2">
    <citation type="journal article" date="2011" name="Stand. Genomic Sci.">
        <title>Complete genome sequence of Bacteroides helcogenes type strain (P 36-108).</title>
        <authorList>
            <person name="Pati A."/>
            <person name="Gronow S."/>
            <person name="Zeytun A."/>
            <person name="Lapidus A."/>
            <person name="Nolan M."/>
            <person name="Hammon N."/>
            <person name="Deshpande S."/>
            <person name="Cheng J.F."/>
            <person name="Tapia R."/>
            <person name="Han C."/>
            <person name="Goodwin L."/>
            <person name="Pitluck S."/>
            <person name="Liolios K."/>
            <person name="Pagani I."/>
            <person name="Ivanova N."/>
            <person name="Mavromatis K."/>
            <person name="Chen A."/>
            <person name="Palaniappan K."/>
            <person name="Land M."/>
            <person name="Hauser L."/>
            <person name="Chang Y.J."/>
            <person name="Jeffries C.D."/>
            <person name="Detter J.C."/>
            <person name="Brambilla E."/>
            <person name="Rohde M."/>
            <person name="Goker M."/>
            <person name="Woyke T."/>
            <person name="Bristow J."/>
            <person name="Eisen J.A."/>
            <person name="Markowitz V."/>
            <person name="Hugenholtz P."/>
            <person name="Kyrpides N.C."/>
            <person name="Klenk H.P."/>
            <person name="Lucas S."/>
        </authorList>
    </citation>
    <scope>NUCLEOTIDE SEQUENCE [LARGE SCALE GENOMIC DNA]</scope>
    <source>
        <strain evidence="2">ATCC 35417 / DSM 20613 / JCM 6297 / CCUG 15421 / P 36-108</strain>
    </source>
</reference>
<dbReference type="KEGG" id="bhl:Bache_0627"/>
<evidence type="ECO:0000313" key="1">
    <source>
        <dbReference type="EMBL" id="ADV42652.1"/>
    </source>
</evidence>
<gene>
    <name evidence="1" type="ordered locus">Bache_0627</name>
</gene>
<proteinExistence type="predicted"/>
<protein>
    <submittedName>
        <fullName evidence="1">Uncharacterized protein</fullName>
    </submittedName>
</protein>
<name>E6SMT6_BACT6</name>
<dbReference type="EMBL" id="CP002352">
    <property type="protein sequence ID" value="ADV42652.1"/>
    <property type="molecule type" value="Genomic_DNA"/>
</dbReference>
<dbReference type="AlphaFoldDB" id="E6SMT6"/>
<sequence length="41" mass="4956">MKDNPIHSLVEKNYYIIKINLARKRKKTVSLVFTFFRTQLT</sequence>
<reference key="1">
    <citation type="submission" date="2010-11" db="EMBL/GenBank/DDBJ databases">
        <title>The complete genome of Bacteroides helcogenes P 36-108.</title>
        <authorList>
            <consortium name="US DOE Joint Genome Institute (JGI-PGF)"/>
            <person name="Lucas S."/>
            <person name="Copeland A."/>
            <person name="Lapidus A."/>
            <person name="Bruce D."/>
            <person name="Goodwin L."/>
            <person name="Pitluck S."/>
            <person name="Kyrpides N."/>
            <person name="Mavromatis K."/>
            <person name="Ivanova N."/>
            <person name="Zeytun A."/>
            <person name="Brettin T."/>
            <person name="Detter J.C."/>
            <person name="Tapia R."/>
            <person name="Han C."/>
            <person name="Land M."/>
            <person name="Hauser L."/>
            <person name="Markowitz V."/>
            <person name="Cheng J.-F."/>
            <person name="Hugenholtz P."/>
            <person name="Woyke T."/>
            <person name="Wu D."/>
            <person name="Gronow S."/>
            <person name="Wellnitz S."/>
            <person name="Brambilla E."/>
            <person name="Klenk H.-P."/>
            <person name="Eisen J.A."/>
        </authorList>
    </citation>
    <scope>NUCLEOTIDE SEQUENCE</scope>
    <source>
        <strain>P 36-108</strain>
    </source>
</reference>